<dbReference type="EMBL" id="FZOU01000016">
    <property type="protein sequence ID" value="SNT43663.1"/>
    <property type="molecule type" value="Genomic_DNA"/>
</dbReference>
<accession>A0A239MN32</accession>
<dbReference type="Proteomes" id="UP000198356">
    <property type="component" value="Unassembled WGS sequence"/>
</dbReference>
<evidence type="ECO:0000256" key="1">
    <source>
        <dbReference type="ARBA" id="ARBA00023015"/>
    </source>
</evidence>
<dbReference type="InterPro" id="IPR050109">
    <property type="entry name" value="HTH-type_TetR-like_transc_reg"/>
</dbReference>
<protein>
    <submittedName>
        <fullName evidence="6">Transcriptional regulator, TetR family</fullName>
    </submittedName>
</protein>
<dbReference type="PRINTS" id="PR00455">
    <property type="entry name" value="HTHTETR"/>
</dbReference>
<evidence type="ECO:0000313" key="6">
    <source>
        <dbReference type="EMBL" id="SNT43663.1"/>
    </source>
</evidence>
<evidence type="ECO:0000256" key="3">
    <source>
        <dbReference type="ARBA" id="ARBA00023163"/>
    </source>
</evidence>
<dbReference type="InterPro" id="IPR001647">
    <property type="entry name" value="HTH_TetR"/>
</dbReference>
<evidence type="ECO:0000313" key="7">
    <source>
        <dbReference type="Proteomes" id="UP000198356"/>
    </source>
</evidence>
<keyword evidence="1" id="KW-0805">Transcription regulation</keyword>
<evidence type="ECO:0000256" key="4">
    <source>
        <dbReference type="PROSITE-ProRule" id="PRU00335"/>
    </source>
</evidence>
<evidence type="ECO:0000259" key="5">
    <source>
        <dbReference type="PROSITE" id="PS50977"/>
    </source>
</evidence>
<dbReference type="Pfam" id="PF00440">
    <property type="entry name" value="TetR_N"/>
    <property type="match status" value="1"/>
</dbReference>
<dbReference type="PANTHER" id="PTHR30055:SF234">
    <property type="entry name" value="HTH-TYPE TRANSCRIPTIONAL REGULATOR BETI"/>
    <property type="match status" value="1"/>
</dbReference>
<organism evidence="6 7">
    <name type="scientific">Granulicella rosea</name>
    <dbReference type="NCBI Taxonomy" id="474952"/>
    <lineage>
        <taxon>Bacteria</taxon>
        <taxon>Pseudomonadati</taxon>
        <taxon>Acidobacteriota</taxon>
        <taxon>Terriglobia</taxon>
        <taxon>Terriglobales</taxon>
        <taxon>Acidobacteriaceae</taxon>
        <taxon>Granulicella</taxon>
    </lineage>
</organism>
<dbReference type="PANTHER" id="PTHR30055">
    <property type="entry name" value="HTH-TYPE TRANSCRIPTIONAL REGULATOR RUTR"/>
    <property type="match status" value="1"/>
</dbReference>
<dbReference type="OrthoDB" id="114223at2"/>
<keyword evidence="2 4" id="KW-0238">DNA-binding</keyword>
<dbReference type="SUPFAM" id="SSF46689">
    <property type="entry name" value="Homeodomain-like"/>
    <property type="match status" value="1"/>
</dbReference>
<feature type="DNA-binding region" description="H-T-H motif" evidence="4">
    <location>
        <begin position="40"/>
        <end position="59"/>
    </location>
</feature>
<dbReference type="InterPro" id="IPR009057">
    <property type="entry name" value="Homeodomain-like_sf"/>
</dbReference>
<name>A0A239MN32_9BACT</name>
<dbReference type="GO" id="GO:0003700">
    <property type="term" value="F:DNA-binding transcription factor activity"/>
    <property type="evidence" value="ECO:0007669"/>
    <property type="project" value="TreeGrafter"/>
</dbReference>
<dbReference type="GO" id="GO:0000976">
    <property type="term" value="F:transcription cis-regulatory region binding"/>
    <property type="evidence" value="ECO:0007669"/>
    <property type="project" value="TreeGrafter"/>
</dbReference>
<sequence length="214" mass="24043">MKSTSADGPNKHQLKTAATLRSLLDAAERVFVRDGYERAQMETIAAEAQRTKGAVYAHFRSKEDIFFALLERKGKARRDAFLGSAEGMDLKQRRAIVKKMFLATLADESWPILMLEFKLFALRNKASLQRIRDLYQLVYDDMGKVLLSERPATARSRESEMLALAVLRGMPSAIILEKQFHPAFQSPDSTRQVFDAIFDALLEIGSDPSTPAST</sequence>
<evidence type="ECO:0000256" key="2">
    <source>
        <dbReference type="ARBA" id="ARBA00023125"/>
    </source>
</evidence>
<dbReference type="PROSITE" id="PS50977">
    <property type="entry name" value="HTH_TETR_2"/>
    <property type="match status" value="1"/>
</dbReference>
<proteinExistence type="predicted"/>
<keyword evidence="3" id="KW-0804">Transcription</keyword>
<reference evidence="6 7" key="1">
    <citation type="submission" date="2017-06" db="EMBL/GenBank/DDBJ databases">
        <authorList>
            <person name="Kim H.J."/>
            <person name="Triplett B.A."/>
        </authorList>
    </citation>
    <scope>NUCLEOTIDE SEQUENCE [LARGE SCALE GENOMIC DNA]</scope>
    <source>
        <strain evidence="6 7">DSM 18704</strain>
    </source>
</reference>
<gene>
    <name evidence="6" type="ORF">SAMN05421770_11618</name>
</gene>
<dbReference type="AlphaFoldDB" id="A0A239MN32"/>
<keyword evidence="7" id="KW-1185">Reference proteome</keyword>
<dbReference type="Gene3D" id="1.10.357.10">
    <property type="entry name" value="Tetracycline Repressor, domain 2"/>
    <property type="match status" value="1"/>
</dbReference>
<dbReference type="RefSeq" id="WP_089410476.1">
    <property type="nucleotide sequence ID" value="NZ_FZOU01000016.1"/>
</dbReference>
<feature type="domain" description="HTH tetR-type" evidence="5">
    <location>
        <begin position="17"/>
        <end position="77"/>
    </location>
</feature>